<sequence>MKERKTLIYNLNRSLWGKSWFMKPMRESNLKRGSHYSNFEIFCVSFKSIVLLISKHHLEVGADHLLMHIVYPCRFRQGHVSN</sequence>
<keyword evidence="2" id="KW-1185">Reference proteome</keyword>
<protein>
    <submittedName>
        <fullName evidence="1">Uncharacterized protein</fullName>
    </submittedName>
</protein>
<dbReference type="Proteomes" id="UP000541444">
    <property type="component" value="Unassembled WGS sequence"/>
</dbReference>
<dbReference type="EMBL" id="JACGCM010001782">
    <property type="protein sequence ID" value="KAF6149653.1"/>
    <property type="molecule type" value="Genomic_DNA"/>
</dbReference>
<evidence type="ECO:0000313" key="1">
    <source>
        <dbReference type="EMBL" id="KAF6149653.1"/>
    </source>
</evidence>
<organism evidence="1 2">
    <name type="scientific">Kingdonia uniflora</name>
    <dbReference type="NCBI Taxonomy" id="39325"/>
    <lineage>
        <taxon>Eukaryota</taxon>
        <taxon>Viridiplantae</taxon>
        <taxon>Streptophyta</taxon>
        <taxon>Embryophyta</taxon>
        <taxon>Tracheophyta</taxon>
        <taxon>Spermatophyta</taxon>
        <taxon>Magnoliopsida</taxon>
        <taxon>Ranunculales</taxon>
        <taxon>Circaeasteraceae</taxon>
        <taxon>Kingdonia</taxon>
    </lineage>
</organism>
<evidence type="ECO:0000313" key="2">
    <source>
        <dbReference type="Proteomes" id="UP000541444"/>
    </source>
</evidence>
<gene>
    <name evidence="1" type="ORF">GIB67_017386</name>
</gene>
<accession>A0A7J7M454</accession>
<reference evidence="1 2" key="1">
    <citation type="journal article" date="2020" name="IScience">
        <title>Genome Sequencing of the Endangered Kingdonia uniflora (Circaeasteraceae, Ranunculales) Reveals Potential Mechanisms of Evolutionary Specialization.</title>
        <authorList>
            <person name="Sun Y."/>
            <person name="Deng T."/>
            <person name="Zhang A."/>
            <person name="Moore M.J."/>
            <person name="Landis J.B."/>
            <person name="Lin N."/>
            <person name="Zhang H."/>
            <person name="Zhang X."/>
            <person name="Huang J."/>
            <person name="Zhang X."/>
            <person name="Sun H."/>
            <person name="Wang H."/>
        </authorList>
    </citation>
    <scope>NUCLEOTIDE SEQUENCE [LARGE SCALE GENOMIC DNA]</scope>
    <source>
        <strain evidence="1">TB1705</strain>
        <tissue evidence="1">Leaf</tissue>
    </source>
</reference>
<dbReference type="AlphaFoldDB" id="A0A7J7M454"/>
<proteinExistence type="predicted"/>
<name>A0A7J7M454_9MAGN</name>
<comment type="caution">
    <text evidence="1">The sequence shown here is derived from an EMBL/GenBank/DDBJ whole genome shotgun (WGS) entry which is preliminary data.</text>
</comment>